<keyword evidence="2" id="KW-1185">Reference proteome</keyword>
<protein>
    <submittedName>
        <fullName evidence="1">Uncharacterized protein</fullName>
    </submittedName>
</protein>
<evidence type="ECO:0000313" key="1">
    <source>
        <dbReference type="EMBL" id="KAK0454011.1"/>
    </source>
</evidence>
<dbReference type="EMBL" id="JAUEPS010000028">
    <property type="protein sequence ID" value="KAK0454011.1"/>
    <property type="molecule type" value="Genomic_DNA"/>
</dbReference>
<gene>
    <name evidence="1" type="ORF">EV420DRAFT_1481732</name>
</gene>
<proteinExistence type="predicted"/>
<accession>A0AA39K3P8</accession>
<dbReference type="RefSeq" id="XP_060328399.1">
    <property type="nucleotide sequence ID" value="XM_060469804.1"/>
</dbReference>
<reference evidence="1" key="1">
    <citation type="submission" date="2023-06" db="EMBL/GenBank/DDBJ databases">
        <authorList>
            <consortium name="Lawrence Berkeley National Laboratory"/>
            <person name="Ahrendt S."/>
            <person name="Sahu N."/>
            <person name="Indic B."/>
            <person name="Wong-Bajracharya J."/>
            <person name="Merenyi Z."/>
            <person name="Ke H.-M."/>
            <person name="Monk M."/>
            <person name="Kocsube S."/>
            <person name="Drula E."/>
            <person name="Lipzen A."/>
            <person name="Balint B."/>
            <person name="Henrissat B."/>
            <person name="Andreopoulos B."/>
            <person name="Martin F.M."/>
            <person name="Harder C.B."/>
            <person name="Rigling D."/>
            <person name="Ford K.L."/>
            <person name="Foster G.D."/>
            <person name="Pangilinan J."/>
            <person name="Papanicolaou A."/>
            <person name="Barry K."/>
            <person name="LaButti K."/>
            <person name="Viragh M."/>
            <person name="Koriabine M."/>
            <person name="Yan M."/>
            <person name="Riley R."/>
            <person name="Champramary S."/>
            <person name="Plett K.L."/>
            <person name="Tsai I.J."/>
            <person name="Slot J."/>
            <person name="Sipos G."/>
            <person name="Plett J."/>
            <person name="Nagy L.G."/>
            <person name="Grigoriev I.V."/>
        </authorList>
    </citation>
    <scope>NUCLEOTIDE SEQUENCE</scope>
    <source>
        <strain evidence="1">CCBAS 213</strain>
    </source>
</reference>
<evidence type="ECO:0000313" key="2">
    <source>
        <dbReference type="Proteomes" id="UP001175211"/>
    </source>
</evidence>
<sequence length="357" mass="40339">MLPPRHPGSQIAGYSAAHLDYQSERERHWCLMTEGRQDKQAKILVQIQKPNNKMQKGDHFFAISEGVNFYAREPAYRDLHWVRVLSEQSQTEPSDLYSSNINTQKATAEKLKNPPKQFKYMTWEAAVGFNMWDAEHDAAPEEFHDHVPLSSISAASSTMLLPENEKEVDAGITRTQCSDWFKEIPKLIVQGGIVDEEQSEYGKSLITLPILSNVVAGLFAINMDICSVWASLVGFSHYPQFSFQQQYIGCIYADWNEGENARMGIGSFKTANKGVLQLDIHVGGQELALALQGEARWKPKWFTNEEERVAILQEVNTYLWASALHEMSVAVVRSTTFTLDLPPMLIPDLQFVEVAVV</sequence>
<dbReference type="AlphaFoldDB" id="A0AA39K3P8"/>
<organism evidence="1 2">
    <name type="scientific">Armillaria tabescens</name>
    <name type="common">Ringless honey mushroom</name>
    <name type="synonym">Agaricus tabescens</name>
    <dbReference type="NCBI Taxonomy" id="1929756"/>
    <lineage>
        <taxon>Eukaryota</taxon>
        <taxon>Fungi</taxon>
        <taxon>Dikarya</taxon>
        <taxon>Basidiomycota</taxon>
        <taxon>Agaricomycotina</taxon>
        <taxon>Agaricomycetes</taxon>
        <taxon>Agaricomycetidae</taxon>
        <taxon>Agaricales</taxon>
        <taxon>Marasmiineae</taxon>
        <taxon>Physalacriaceae</taxon>
        <taxon>Desarmillaria</taxon>
    </lineage>
</organism>
<comment type="caution">
    <text evidence="1">The sequence shown here is derived from an EMBL/GenBank/DDBJ whole genome shotgun (WGS) entry which is preliminary data.</text>
</comment>
<dbReference type="GeneID" id="85353352"/>
<name>A0AA39K3P8_ARMTA</name>
<dbReference type="Proteomes" id="UP001175211">
    <property type="component" value="Unassembled WGS sequence"/>
</dbReference>